<dbReference type="InterPro" id="IPR011011">
    <property type="entry name" value="Znf_FYVE_PHD"/>
</dbReference>
<feature type="region of interest" description="Disordered" evidence="9">
    <location>
        <begin position="1"/>
        <end position="83"/>
    </location>
</feature>
<sequence length="891" mass="103146">MSTPEQDTSHHKFSKTRRLPPPPPAIYRKTRSHSLSADGEQSHESSNDEIIPSEQLDFSEIRKKFENPTTPEISQPHTYKKRPSVPIAKITHTNISPPLSPSSISSNTIITTHFKQSNEITTAQITSVRQTISSKTKSSTPTPLTDGSNSTIIKKILRSSLNSFVKNGLHSPIEEQDNPLSNDPKSPESSLQSDNENNEQAKSVRKIRDFFDGYKNPHVYQVIRTNLASPSTRQSDPSNLTSNSRQLPPRPPPRPENYLKSQISDWNSIPSLDIIDNITGDSSLSSNLNLSQCNSSDVSFTDEEEDYEAERQSKLRRCLEEVHTTEKTYVNILYVLSVKLSAEIKNTCDKDDNLILIFNNTYKPLLGTIQQIYQLHYTMILPEIEEYIIGQRTGNMWSIFEKNFKVIEVLYKNYYVTYYDTQGKLDDLCKNYPLINDAMLKCQALLGNLYPITQLNCPNQRLLRYILCMKTYMKHLDQNSTEYKYIRSIHDEFDRIAGRCEEELVISAAQLNELKERLDNKFECIKEHRKLLWHGPIKKVSPRRHNDIAQRYMILFSDCLLVCNEDSGRKLDIKRELSMRGITIDIIPNVRTTIVSNNDQQNISIIYYPFRVNAVEKSYEFLVDKESDRELWVKKIRQASEDYNRRNSMIEMRQSINQSDEQQLGTRAPAWINDLDVTRCQNCNNRFRTTIILSRRHHCRCCGRCVCGSCSTKKLVLEYCKHEGEVRVCDTCYTHFTGTELSKNTSIWPKTTRDIDRTILFGDFRTVNSGTNIWIALQEDYHLHIYGAKLDQAEEYSINLCDLIELQLESDTRTFTLRETTKTHIFAIDLNHQIRYEKNNLIDEKLKNFDNKLTFYTNLWLEAMQLARSTTLPEWYIRKRDSADSGVSIVG</sequence>
<dbReference type="InterPro" id="IPR000306">
    <property type="entry name" value="Znf_FYVE"/>
</dbReference>
<dbReference type="SMART" id="SM00064">
    <property type="entry name" value="FYVE"/>
    <property type="match status" value="1"/>
</dbReference>
<dbReference type="GO" id="GO:0005737">
    <property type="term" value="C:cytoplasm"/>
    <property type="evidence" value="ECO:0007669"/>
    <property type="project" value="TreeGrafter"/>
</dbReference>
<gene>
    <name evidence="13" type="ORF">RFH988_LOCUS22097</name>
</gene>
<evidence type="ECO:0000256" key="7">
    <source>
        <dbReference type="ARBA" id="ARBA00023212"/>
    </source>
</evidence>
<name>A0A814T027_9BILA</name>
<dbReference type="PROSITE" id="PS50178">
    <property type="entry name" value="ZF_FYVE"/>
    <property type="match status" value="1"/>
</dbReference>
<keyword evidence="4" id="KW-0479">Metal-binding</keyword>
<feature type="domain" description="DH" evidence="11">
    <location>
        <begin position="314"/>
        <end position="503"/>
    </location>
</feature>
<dbReference type="PROSITE" id="PS50010">
    <property type="entry name" value="DH_2"/>
    <property type="match status" value="1"/>
</dbReference>
<dbReference type="InterPro" id="IPR011993">
    <property type="entry name" value="PH-like_dom_sf"/>
</dbReference>
<dbReference type="GO" id="GO:0008270">
    <property type="term" value="F:zinc ion binding"/>
    <property type="evidence" value="ECO:0007669"/>
    <property type="project" value="UniProtKB-KW"/>
</dbReference>
<comment type="caution">
    <text evidence="13">The sequence shown here is derived from an EMBL/GenBank/DDBJ whole genome shotgun (WGS) entry which is preliminary data.</text>
</comment>
<evidence type="ECO:0000259" key="10">
    <source>
        <dbReference type="PROSITE" id="PS50003"/>
    </source>
</evidence>
<dbReference type="InterPro" id="IPR001849">
    <property type="entry name" value="PH_domain"/>
</dbReference>
<feature type="compositionally biased region" description="Polar residues" evidence="9">
    <location>
        <begin position="226"/>
        <end position="246"/>
    </location>
</feature>
<keyword evidence="5 8" id="KW-0863">Zinc-finger</keyword>
<evidence type="ECO:0000256" key="1">
    <source>
        <dbReference type="ARBA" id="ARBA00004245"/>
    </source>
</evidence>
<feature type="compositionally biased region" description="Low complexity" evidence="9">
    <location>
        <begin position="131"/>
        <end position="143"/>
    </location>
</feature>
<feature type="region of interest" description="Disordered" evidence="9">
    <location>
        <begin position="226"/>
        <end position="256"/>
    </location>
</feature>
<dbReference type="Pfam" id="PF00621">
    <property type="entry name" value="RhoGEF"/>
    <property type="match status" value="1"/>
</dbReference>
<dbReference type="EMBL" id="CAJNOO010001452">
    <property type="protein sequence ID" value="CAF1154513.1"/>
    <property type="molecule type" value="Genomic_DNA"/>
</dbReference>
<evidence type="ECO:0000256" key="4">
    <source>
        <dbReference type="ARBA" id="ARBA00022723"/>
    </source>
</evidence>
<evidence type="ECO:0000256" key="3">
    <source>
        <dbReference type="ARBA" id="ARBA00022658"/>
    </source>
</evidence>
<evidence type="ECO:0000256" key="5">
    <source>
        <dbReference type="ARBA" id="ARBA00022771"/>
    </source>
</evidence>
<feature type="region of interest" description="Disordered" evidence="9">
    <location>
        <begin position="170"/>
        <end position="201"/>
    </location>
</feature>
<dbReference type="InterPro" id="IPR051092">
    <property type="entry name" value="FYVE_RhoGEF_PH"/>
</dbReference>
<dbReference type="Proteomes" id="UP000663882">
    <property type="component" value="Unassembled WGS sequence"/>
</dbReference>
<protein>
    <submittedName>
        <fullName evidence="13">Uncharacterized protein</fullName>
    </submittedName>
</protein>
<dbReference type="SUPFAM" id="SSF57903">
    <property type="entry name" value="FYVE/PHD zinc finger"/>
    <property type="match status" value="1"/>
</dbReference>
<proteinExistence type="predicted"/>
<dbReference type="GO" id="GO:0005856">
    <property type="term" value="C:cytoskeleton"/>
    <property type="evidence" value="ECO:0007669"/>
    <property type="project" value="UniProtKB-SubCell"/>
</dbReference>
<evidence type="ECO:0000313" key="13">
    <source>
        <dbReference type="EMBL" id="CAF1154513.1"/>
    </source>
</evidence>
<reference evidence="13" key="1">
    <citation type="submission" date="2021-02" db="EMBL/GenBank/DDBJ databases">
        <authorList>
            <person name="Nowell W R."/>
        </authorList>
    </citation>
    <scope>NUCLEOTIDE SEQUENCE</scope>
</reference>
<dbReference type="InterPro" id="IPR035899">
    <property type="entry name" value="DBL_dom_sf"/>
</dbReference>
<feature type="compositionally biased region" description="Polar residues" evidence="9">
    <location>
        <begin position="178"/>
        <end position="201"/>
    </location>
</feature>
<dbReference type="Gene3D" id="2.30.29.30">
    <property type="entry name" value="Pleckstrin-homology domain (PH domain)/Phosphotyrosine-binding domain (PTB)"/>
    <property type="match status" value="1"/>
</dbReference>
<feature type="region of interest" description="Disordered" evidence="9">
    <location>
        <begin position="129"/>
        <end position="149"/>
    </location>
</feature>
<feature type="domain" description="PH" evidence="10">
    <location>
        <begin position="530"/>
        <end position="641"/>
    </location>
</feature>
<evidence type="ECO:0000256" key="6">
    <source>
        <dbReference type="ARBA" id="ARBA00022833"/>
    </source>
</evidence>
<dbReference type="SUPFAM" id="SSF48065">
    <property type="entry name" value="DBL homology domain (DH-domain)"/>
    <property type="match status" value="1"/>
</dbReference>
<dbReference type="Pfam" id="PF01363">
    <property type="entry name" value="FYVE"/>
    <property type="match status" value="1"/>
</dbReference>
<accession>A0A814T027</accession>
<dbReference type="GO" id="GO:0005085">
    <property type="term" value="F:guanyl-nucleotide exchange factor activity"/>
    <property type="evidence" value="ECO:0007669"/>
    <property type="project" value="UniProtKB-KW"/>
</dbReference>
<dbReference type="Gene3D" id="1.20.900.10">
    <property type="entry name" value="Dbl homology (DH) domain"/>
    <property type="match status" value="1"/>
</dbReference>
<evidence type="ECO:0000256" key="8">
    <source>
        <dbReference type="PROSITE-ProRule" id="PRU00091"/>
    </source>
</evidence>
<dbReference type="PROSITE" id="PS50003">
    <property type="entry name" value="PH_DOMAIN"/>
    <property type="match status" value="1"/>
</dbReference>
<dbReference type="PANTHER" id="PTHR12673">
    <property type="entry name" value="FACIOGENITAL DYSPLASIA PROTEIN"/>
    <property type="match status" value="1"/>
</dbReference>
<keyword evidence="6" id="KW-0862">Zinc</keyword>
<dbReference type="InterPro" id="IPR013083">
    <property type="entry name" value="Znf_RING/FYVE/PHD"/>
</dbReference>
<dbReference type="Pfam" id="PF00169">
    <property type="entry name" value="PH"/>
    <property type="match status" value="1"/>
</dbReference>
<evidence type="ECO:0000259" key="11">
    <source>
        <dbReference type="PROSITE" id="PS50010"/>
    </source>
</evidence>
<dbReference type="SMART" id="SM00325">
    <property type="entry name" value="RhoGEF"/>
    <property type="match status" value="1"/>
</dbReference>
<organism evidence="13 14">
    <name type="scientific">Rotaria sordida</name>
    <dbReference type="NCBI Taxonomy" id="392033"/>
    <lineage>
        <taxon>Eukaryota</taxon>
        <taxon>Metazoa</taxon>
        <taxon>Spiralia</taxon>
        <taxon>Gnathifera</taxon>
        <taxon>Rotifera</taxon>
        <taxon>Eurotatoria</taxon>
        <taxon>Bdelloidea</taxon>
        <taxon>Philodinida</taxon>
        <taxon>Philodinidae</taxon>
        <taxon>Rotaria</taxon>
    </lineage>
</organism>
<dbReference type="PANTHER" id="PTHR12673:SF159">
    <property type="entry name" value="LD03170P"/>
    <property type="match status" value="1"/>
</dbReference>
<keyword evidence="7" id="KW-0206">Cytoskeleton</keyword>
<dbReference type="AlphaFoldDB" id="A0A814T027"/>
<evidence type="ECO:0000259" key="12">
    <source>
        <dbReference type="PROSITE" id="PS50178"/>
    </source>
</evidence>
<feature type="compositionally biased region" description="Polar residues" evidence="9">
    <location>
        <begin position="67"/>
        <end position="77"/>
    </location>
</feature>
<comment type="subcellular location">
    <subcellularLocation>
        <location evidence="1">Cytoplasm</location>
        <location evidence="1">Cytoskeleton</location>
    </subcellularLocation>
</comment>
<dbReference type="SMART" id="SM00233">
    <property type="entry name" value="PH"/>
    <property type="match status" value="1"/>
</dbReference>
<evidence type="ECO:0000313" key="14">
    <source>
        <dbReference type="Proteomes" id="UP000663882"/>
    </source>
</evidence>
<keyword evidence="3" id="KW-0344">Guanine-nucleotide releasing factor</keyword>
<dbReference type="SUPFAM" id="SSF50729">
    <property type="entry name" value="PH domain-like"/>
    <property type="match status" value="1"/>
</dbReference>
<dbReference type="InterPro" id="IPR000219">
    <property type="entry name" value="DH_dom"/>
</dbReference>
<dbReference type="InterPro" id="IPR017455">
    <property type="entry name" value="Znf_FYVE-rel"/>
</dbReference>
<feature type="domain" description="FYVE-type" evidence="12">
    <location>
        <begin position="674"/>
        <end position="737"/>
    </location>
</feature>
<dbReference type="OrthoDB" id="660555at2759"/>
<keyword evidence="2" id="KW-0963">Cytoplasm</keyword>
<evidence type="ECO:0000256" key="2">
    <source>
        <dbReference type="ARBA" id="ARBA00022490"/>
    </source>
</evidence>
<dbReference type="Gene3D" id="3.30.40.10">
    <property type="entry name" value="Zinc/RING finger domain, C3HC4 (zinc finger)"/>
    <property type="match status" value="1"/>
</dbReference>
<evidence type="ECO:0000256" key="9">
    <source>
        <dbReference type="SAM" id="MobiDB-lite"/>
    </source>
</evidence>